<feature type="domain" description="DUF7143" evidence="2">
    <location>
        <begin position="32"/>
        <end position="191"/>
    </location>
</feature>
<keyword evidence="1" id="KW-0732">Signal</keyword>
<evidence type="ECO:0000256" key="1">
    <source>
        <dbReference type="SAM" id="SignalP"/>
    </source>
</evidence>
<keyword evidence="4" id="KW-1185">Reference proteome</keyword>
<dbReference type="Pfam" id="PF23631">
    <property type="entry name" value="DUF7143"/>
    <property type="match status" value="1"/>
</dbReference>
<dbReference type="InterPro" id="IPR055567">
    <property type="entry name" value="DUF7143"/>
</dbReference>
<proteinExistence type="predicted"/>
<name>A0A9P7GVP3_9AGAR</name>
<feature type="chain" id="PRO_5040416537" description="DUF7143 domain-containing protein" evidence="1">
    <location>
        <begin position="19"/>
        <end position="193"/>
    </location>
</feature>
<dbReference type="OrthoDB" id="2497581at2759"/>
<comment type="caution">
    <text evidence="3">The sequence shown here is derived from an EMBL/GenBank/DDBJ whole genome shotgun (WGS) entry which is preliminary data.</text>
</comment>
<evidence type="ECO:0000313" key="4">
    <source>
        <dbReference type="Proteomes" id="UP000717328"/>
    </source>
</evidence>
<dbReference type="PANTHER" id="PTHR37592:SF1">
    <property type="match status" value="1"/>
</dbReference>
<dbReference type="Proteomes" id="UP000717328">
    <property type="component" value="Unassembled WGS sequence"/>
</dbReference>
<protein>
    <recommendedName>
        <fullName evidence="2">DUF7143 domain-containing protein</fullName>
    </recommendedName>
</protein>
<dbReference type="EMBL" id="JABCKI010000029">
    <property type="protein sequence ID" value="KAG5653887.1"/>
    <property type="molecule type" value="Genomic_DNA"/>
</dbReference>
<reference evidence="3" key="2">
    <citation type="submission" date="2021-10" db="EMBL/GenBank/DDBJ databases">
        <title>Phylogenomics reveals ancestral predisposition of the termite-cultivated fungus Termitomyces towards a domesticated lifestyle.</title>
        <authorList>
            <person name="Auxier B."/>
            <person name="Grum-Grzhimaylo A."/>
            <person name="Cardenas M.E."/>
            <person name="Lodge J.D."/>
            <person name="Laessoe T."/>
            <person name="Pedersen O."/>
            <person name="Smith M.E."/>
            <person name="Kuyper T.W."/>
            <person name="Franco-Molano E.A."/>
            <person name="Baroni T.J."/>
            <person name="Aanen D.K."/>
        </authorList>
    </citation>
    <scope>NUCLEOTIDE SEQUENCE</scope>
    <source>
        <strain evidence="3">D49</strain>
    </source>
</reference>
<dbReference type="PANTHER" id="PTHR37592">
    <property type="match status" value="1"/>
</dbReference>
<evidence type="ECO:0000259" key="2">
    <source>
        <dbReference type="Pfam" id="PF23631"/>
    </source>
</evidence>
<feature type="signal peptide" evidence="1">
    <location>
        <begin position="1"/>
        <end position="18"/>
    </location>
</feature>
<accession>A0A9P7GVP3</accession>
<gene>
    <name evidence="3" type="ORF">H0H81_009710</name>
</gene>
<organism evidence="3 4">
    <name type="scientific">Sphagnurus paluster</name>
    <dbReference type="NCBI Taxonomy" id="117069"/>
    <lineage>
        <taxon>Eukaryota</taxon>
        <taxon>Fungi</taxon>
        <taxon>Dikarya</taxon>
        <taxon>Basidiomycota</taxon>
        <taxon>Agaricomycotina</taxon>
        <taxon>Agaricomycetes</taxon>
        <taxon>Agaricomycetidae</taxon>
        <taxon>Agaricales</taxon>
        <taxon>Tricholomatineae</taxon>
        <taxon>Lyophyllaceae</taxon>
        <taxon>Sphagnurus</taxon>
    </lineage>
</organism>
<sequence>MKFSTSFVVMSLATLGLAAPLNVPRANPCFQTGNVALPAEIQNGVAALAKAVTCNAAKQVRPNVPDVTSGGITFSSIDFANSPGDSPVGFALKNFAIPADPKQADKAKLQNQLNTYLAVETGLRSNPNPGALLNKLKGPKFFLQFQIARINQATGVAVKAGGTVEHQLGKVLKNAPGAKAAELAQVQALAKLV</sequence>
<reference evidence="3" key="1">
    <citation type="submission" date="2021-02" db="EMBL/GenBank/DDBJ databases">
        <authorList>
            <person name="Nieuwenhuis M."/>
            <person name="Van De Peppel L.J.J."/>
        </authorList>
    </citation>
    <scope>NUCLEOTIDE SEQUENCE</scope>
    <source>
        <strain evidence="3">D49</strain>
    </source>
</reference>
<evidence type="ECO:0000313" key="3">
    <source>
        <dbReference type="EMBL" id="KAG5653887.1"/>
    </source>
</evidence>
<dbReference type="AlphaFoldDB" id="A0A9P7GVP3"/>